<gene>
    <name evidence="1" type="ORF">I6H42_04960</name>
</gene>
<keyword evidence="2" id="KW-1185">Reference proteome</keyword>
<dbReference type="EMBL" id="CP066065">
    <property type="protein sequence ID" value="QQC43168.1"/>
    <property type="molecule type" value="Genomic_DNA"/>
</dbReference>
<name>A0AAP9Y5L7_9ACTO</name>
<dbReference type="RefSeq" id="WP_050694480.1">
    <property type="nucleotide sequence ID" value="NZ_CP012072.1"/>
</dbReference>
<proteinExistence type="predicted"/>
<accession>A0AAP9Y5L7</accession>
<dbReference type="Proteomes" id="UP000595220">
    <property type="component" value="Chromosome"/>
</dbReference>
<protein>
    <submittedName>
        <fullName evidence="1">Uncharacterized protein</fullName>
    </submittedName>
</protein>
<evidence type="ECO:0000313" key="2">
    <source>
        <dbReference type="Proteomes" id="UP000595220"/>
    </source>
</evidence>
<reference evidence="1 2" key="1">
    <citation type="submission" date="2020-12" db="EMBL/GenBank/DDBJ databases">
        <title>FDA dAtabase for Regulatory Grade micrObial Sequences (FDA-ARGOS): Supporting development and validation of Infectious Disease Dx tests.</title>
        <authorList>
            <person name="Sproer C."/>
            <person name="Gronow S."/>
            <person name="Severitt S."/>
            <person name="Schroder I."/>
            <person name="Tallon L."/>
            <person name="Sadzewicz L."/>
            <person name="Zhao X."/>
            <person name="Boylan J."/>
            <person name="Ott S."/>
            <person name="Bowen H."/>
            <person name="Vavikolanu K."/>
            <person name="Mehta A."/>
            <person name="Aluvathingal J."/>
            <person name="Nadendla S."/>
            <person name="Lowell S."/>
            <person name="Myers T."/>
            <person name="Yan Y."/>
            <person name="Sichtig H."/>
        </authorList>
    </citation>
    <scope>NUCLEOTIDE SEQUENCE [LARGE SCALE GENOMIC DNA]</scope>
    <source>
        <strain evidence="1 2">FDAARGOS_985</strain>
    </source>
</reference>
<evidence type="ECO:0000313" key="1">
    <source>
        <dbReference type="EMBL" id="QQC43168.1"/>
    </source>
</evidence>
<dbReference type="AlphaFoldDB" id="A0AAP9Y5L7"/>
<organism evidence="1 2">
    <name type="scientific">Schaalia meyeri</name>
    <dbReference type="NCBI Taxonomy" id="52773"/>
    <lineage>
        <taxon>Bacteria</taxon>
        <taxon>Bacillati</taxon>
        <taxon>Actinomycetota</taxon>
        <taxon>Actinomycetes</taxon>
        <taxon>Actinomycetales</taxon>
        <taxon>Actinomycetaceae</taxon>
        <taxon>Schaalia</taxon>
    </lineage>
</organism>
<sequence length="59" mass="6631">MCRPTVCEVCGKTTWKGCGQHIDKVKATVPADQWCNGQHTDEERSAVRGKRGLFGCFFR</sequence>
<dbReference type="KEGG" id="amy:ADJ76_01475"/>